<gene>
    <name evidence="3" type="primary">ureF</name>
    <name evidence="4" type="ORF">E5K04_01565</name>
</gene>
<dbReference type="EMBL" id="STGJ01000001">
    <property type="protein sequence ID" value="TIC87133.1"/>
    <property type="molecule type" value="Genomic_DNA"/>
</dbReference>
<dbReference type="Proteomes" id="UP000308891">
    <property type="component" value="Unassembled WGS sequence"/>
</dbReference>
<evidence type="ECO:0000256" key="3">
    <source>
        <dbReference type="HAMAP-Rule" id="MF_01385"/>
    </source>
</evidence>
<comment type="similarity">
    <text evidence="3">Belongs to the UreF family.</text>
</comment>
<dbReference type="PIRSF" id="PIRSF009467">
    <property type="entry name" value="Ureas_acces_UreF"/>
    <property type="match status" value="1"/>
</dbReference>
<dbReference type="HAMAP" id="MF_01385">
    <property type="entry name" value="UreF"/>
    <property type="match status" value="1"/>
</dbReference>
<evidence type="ECO:0000313" key="5">
    <source>
        <dbReference type="Proteomes" id="UP000308891"/>
    </source>
</evidence>
<name>A0A4V4N961_9NEIS</name>
<comment type="function">
    <text evidence="3">Required for maturation of urease via the functional incorporation of the urease nickel metallocenter.</text>
</comment>
<keyword evidence="3" id="KW-0963">Cytoplasm</keyword>
<evidence type="ECO:0000256" key="1">
    <source>
        <dbReference type="ARBA" id="ARBA00022988"/>
    </source>
</evidence>
<keyword evidence="1 3" id="KW-0996">Nickel insertion</keyword>
<evidence type="ECO:0000313" key="4">
    <source>
        <dbReference type="EMBL" id="TIC87133.1"/>
    </source>
</evidence>
<dbReference type="InterPro" id="IPR002639">
    <property type="entry name" value="UreF"/>
</dbReference>
<protein>
    <recommendedName>
        <fullName evidence="3">Urease accessory protein UreF</fullName>
    </recommendedName>
</protein>
<dbReference type="AlphaFoldDB" id="A0A4V4N961"/>
<keyword evidence="2 3" id="KW-0143">Chaperone</keyword>
<proteinExistence type="inferred from homology"/>
<dbReference type="GO" id="GO:0016151">
    <property type="term" value="F:nickel cation binding"/>
    <property type="evidence" value="ECO:0007669"/>
    <property type="project" value="UniProtKB-UniRule"/>
</dbReference>
<dbReference type="Gene3D" id="1.10.4190.10">
    <property type="entry name" value="Urease accessory protein UreF"/>
    <property type="match status" value="1"/>
</dbReference>
<evidence type="ECO:0000256" key="2">
    <source>
        <dbReference type="ARBA" id="ARBA00023186"/>
    </source>
</evidence>
<organism evidence="4 5">
    <name type="scientific">Crenobacter intestini</name>
    <dbReference type="NCBI Taxonomy" id="2563443"/>
    <lineage>
        <taxon>Bacteria</taxon>
        <taxon>Pseudomonadati</taxon>
        <taxon>Pseudomonadota</taxon>
        <taxon>Betaproteobacteria</taxon>
        <taxon>Neisseriales</taxon>
        <taxon>Neisseriaceae</taxon>
        <taxon>Crenobacter</taxon>
    </lineage>
</organism>
<comment type="subcellular location">
    <subcellularLocation>
        <location evidence="3">Cytoplasm</location>
    </subcellularLocation>
</comment>
<dbReference type="PANTHER" id="PTHR33620">
    <property type="entry name" value="UREASE ACCESSORY PROTEIN F"/>
    <property type="match status" value="1"/>
</dbReference>
<dbReference type="Pfam" id="PF01730">
    <property type="entry name" value="UreF"/>
    <property type="match status" value="1"/>
</dbReference>
<comment type="caution">
    <text evidence="4">The sequence shown here is derived from an EMBL/GenBank/DDBJ whole genome shotgun (WGS) entry which is preliminary data.</text>
</comment>
<comment type="subunit">
    <text evidence="3">UreD, UreF and UreG form a complex that acts as a GTP-hydrolysis-dependent molecular chaperone, activating the urease apoprotein by helping to assemble the nickel containing metallocenter of UreC. The UreE protein probably delivers the nickel.</text>
</comment>
<keyword evidence="5" id="KW-1185">Reference proteome</keyword>
<dbReference type="GO" id="GO:0005737">
    <property type="term" value="C:cytoplasm"/>
    <property type="evidence" value="ECO:0007669"/>
    <property type="project" value="UniProtKB-SubCell"/>
</dbReference>
<dbReference type="PANTHER" id="PTHR33620:SF1">
    <property type="entry name" value="UREASE ACCESSORY PROTEIN F"/>
    <property type="match status" value="1"/>
</dbReference>
<dbReference type="RefSeq" id="WP_136551144.1">
    <property type="nucleotide sequence ID" value="NZ_STGJ01000001.1"/>
</dbReference>
<sequence length="225" mass="24592">MKQAVARLQLLRLASPGLPIGAYSYSQGLESALELGLVHDEASAERWLAGLLEGPLVSFDAPVLAACCRAAEAGDWPALWRLNEEVLASRDSREQVQESTQMGYSLCQLLSGLPEGAGGAPWPADEPVSLPVAWALAACCLQLPGEEALEAWLWGWLENQVMVLMKAMPMGQSAGQRLVSRLLPRLAQAVGQAWCWPDDARSNFAPMHAWVVQKHETQYSRLFRS</sequence>
<accession>A0A4V4N961</accession>
<dbReference type="OrthoDB" id="9798772at2"/>
<dbReference type="InterPro" id="IPR038277">
    <property type="entry name" value="UreF_sf"/>
</dbReference>
<reference evidence="4 5" key="1">
    <citation type="submission" date="2019-04" db="EMBL/GenBank/DDBJ databases">
        <title>Crenobacter sp. nov.</title>
        <authorList>
            <person name="Shi S."/>
        </authorList>
    </citation>
    <scope>NUCLEOTIDE SEQUENCE [LARGE SCALE GENOMIC DNA]</scope>
    <source>
        <strain evidence="4 5">GY 70310</strain>
    </source>
</reference>